<dbReference type="RefSeq" id="WP_311630964.1">
    <property type="nucleotide sequence ID" value="NZ_JAVREN010000017.1"/>
</dbReference>
<gene>
    <name evidence="2" type="ORF">RM780_13700</name>
</gene>
<dbReference type="EMBL" id="JAVREN010000017">
    <property type="protein sequence ID" value="MDT0308012.1"/>
    <property type="molecule type" value="Genomic_DNA"/>
</dbReference>
<protein>
    <submittedName>
        <fullName evidence="2">Uncharacterized protein</fullName>
    </submittedName>
</protein>
<evidence type="ECO:0000313" key="3">
    <source>
        <dbReference type="Proteomes" id="UP001183388"/>
    </source>
</evidence>
<sequence length="63" mass="6501">MGEERPGDAPPLADTAPDEDADPEVLLRLQSLLRAVPLPEVDDAAWAALVDDALRRAAGPGGG</sequence>
<evidence type="ECO:0000256" key="1">
    <source>
        <dbReference type="SAM" id="MobiDB-lite"/>
    </source>
</evidence>
<accession>A0ABU2L8V9</accession>
<reference evidence="3" key="1">
    <citation type="submission" date="2023-07" db="EMBL/GenBank/DDBJ databases">
        <title>30 novel species of actinomycetes from the DSMZ collection.</title>
        <authorList>
            <person name="Nouioui I."/>
        </authorList>
    </citation>
    <scope>NUCLEOTIDE SEQUENCE [LARGE SCALE GENOMIC DNA]</scope>
    <source>
        <strain evidence="3">DSM 44917</strain>
    </source>
</reference>
<organism evidence="2 3">
    <name type="scientific">Streptomyces boetiae</name>
    <dbReference type="NCBI Taxonomy" id="3075541"/>
    <lineage>
        <taxon>Bacteria</taxon>
        <taxon>Bacillati</taxon>
        <taxon>Actinomycetota</taxon>
        <taxon>Actinomycetes</taxon>
        <taxon>Kitasatosporales</taxon>
        <taxon>Streptomycetaceae</taxon>
        <taxon>Streptomyces</taxon>
    </lineage>
</organism>
<feature type="region of interest" description="Disordered" evidence="1">
    <location>
        <begin position="1"/>
        <end position="20"/>
    </location>
</feature>
<dbReference type="Proteomes" id="UP001183388">
    <property type="component" value="Unassembled WGS sequence"/>
</dbReference>
<proteinExistence type="predicted"/>
<keyword evidence="3" id="KW-1185">Reference proteome</keyword>
<comment type="caution">
    <text evidence="2">The sequence shown here is derived from an EMBL/GenBank/DDBJ whole genome shotgun (WGS) entry which is preliminary data.</text>
</comment>
<evidence type="ECO:0000313" key="2">
    <source>
        <dbReference type="EMBL" id="MDT0308012.1"/>
    </source>
</evidence>
<name>A0ABU2L8V9_9ACTN</name>